<evidence type="ECO:0000256" key="6">
    <source>
        <dbReference type="ARBA" id="ARBA00022842"/>
    </source>
</evidence>
<evidence type="ECO:0000256" key="9">
    <source>
        <dbReference type="ARBA" id="ARBA00054940"/>
    </source>
</evidence>
<comment type="similarity">
    <text evidence="1 13">Belongs to the HAM1 NTPase family.</text>
</comment>
<keyword evidence="7 13" id="KW-0546">Nucleotide metabolism</keyword>
<comment type="subcellular location">
    <subcellularLocation>
        <location evidence="13">Cytoplasm</location>
    </subcellularLocation>
    <subcellularLocation>
        <location evidence="13">Nucleus</location>
    </subcellularLocation>
</comment>
<evidence type="ECO:0000256" key="4">
    <source>
        <dbReference type="ARBA" id="ARBA00022741"/>
    </source>
</evidence>
<dbReference type="GO" id="GO:0036220">
    <property type="term" value="F:ITP diphosphatase activity"/>
    <property type="evidence" value="ECO:0007669"/>
    <property type="project" value="UniProtKB-UniRule"/>
</dbReference>
<dbReference type="Proteomes" id="UP000248340">
    <property type="component" value="Unassembled WGS sequence"/>
</dbReference>
<gene>
    <name evidence="14" type="ORF">BO82DRAFT_373926</name>
</gene>
<evidence type="ECO:0000256" key="12">
    <source>
        <dbReference type="ARBA" id="ARBA00093271"/>
    </source>
</evidence>
<organism evidence="14 15">
    <name type="scientific">Aspergillus uvarum CBS 121591</name>
    <dbReference type="NCBI Taxonomy" id="1448315"/>
    <lineage>
        <taxon>Eukaryota</taxon>
        <taxon>Fungi</taxon>
        <taxon>Dikarya</taxon>
        <taxon>Ascomycota</taxon>
        <taxon>Pezizomycotina</taxon>
        <taxon>Eurotiomycetes</taxon>
        <taxon>Eurotiomycetidae</taxon>
        <taxon>Eurotiales</taxon>
        <taxon>Aspergillaceae</taxon>
        <taxon>Aspergillus</taxon>
        <taxon>Aspergillus subgen. Circumdati</taxon>
    </lineage>
</organism>
<dbReference type="InterPro" id="IPR029001">
    <property type="entry name" value="ITPase-like_fam"/>
</dbReference>
<evidence type="ECO:0000256" key="5">
    <source>
        <dbReference type="ARBA" id="ARBA00022801"/>
    </source>
</evidence>
<keyword evidence="2 13" id="KW-0963">Cytoplasm</keyword>
<comment type="cofactor">
    <cofactor evidence="13">
        <name>Mg(2+)</name>
        <dbReference type="ChEBI" id="CHEBI:18420"/>
    </cofactor>
    <cofactor evidence="13">
        <name>Mn(2+)</name>
        <dbReference type="ChEBI" id="CHEBI:29035"/>
    </cofactor>
    <text evidence="13">Binds 1 divalent metal cation per subunit; can use either Mg(2+) or Mn(2+).</text>
</comment>
<keyword evidence="15" id="KW-1185">Reference proteome</keyword>
<comment type="catalytic activity">
    <reaction evidence="12">
        <text>N(6)-hydroxy-dATP + H2O = N(6)-hydroxy-dAMP + diphosphate + H(+)</text>
        <dbReference type="Rhea" id="RHEA:83971"/>
        <dbReference type="ChEBI" id="CHEBI:15377"/>
        <dbReference type="ChEBI" id="CHEBI:15378"/>
        <dbReference type="ChEBI" id="CHEBI:33019"/>
        <dbReference type="ChEBI" id="CHEBI:233529"/>
        <dbReference type="ChEBI" id="CHEBI:233530"/>
    </reaction>
    <physiologicalReaction direction="left-to-right" evidence="12">
        <dbReference type="Rhea" id="RHEA:83972"/>
    </physiologicalReaction>
</comment>
<dbReference type="RefSeq" id="XP_025492931.1">
    <property type="nucleotide sequence ID" value="XM_025637392.1"/>
</dbReference>
<dbReference type="Pfam" id="PF01725">
    <property type="entry name" value="Ham1p_like"/>
    <property type="match status" value="1"/>
</dbReference>
<comment type="function">
    <text evidence="13">Pyrophosphatase that hydrolyzes non-canonical purine nucleotides such as inosine triphosphate (ITP), deoxyinosine triphosphate (dITP) or xanthosine 5'-triphosphate (XTP) to their respective monophosphate derivatives. The enzyme does not distinguish between the deoxy- and ribose forms. Probably excludes non-canonical purines from RNA and DNA precursor pools, thus preventing their incorporation into RNA and DNA and avoiding chromosomal lesions.</text>
</comment>
<feature type="binding site" evidence="13">
    <location>
        <begin position="64"/>
        <end position="65"/>
    </location>
    <ligand>
        <name>ITP</name>
        <dbReference type="ChEBI" id="CHEBI:61402"/>
    </ligand>
</feature>
<accession>A0A319CG71</accession>
<dbReference type="EC" id="3.6.1.66" evidence="13"/>
<evidence type="ECO:0000256" key="8">
    <source>
        <dbReference type="ARBA" id="ARBA00023211"/>
    </source>
</evidence>
<name>A0A319CG71_9EURO</name>
<dbReference type="GO" id="GO:0009117">
    <property type="term" value="P:nucleotide metabolic process"/>
    <property type="evidence" value="ECO:0007669"/>
    <property type="project" value="UniProtKB-KW"/>
</dbReference>
<keyword evidence="13" id="KW-0539">Nucleus</keyword>
<evidence type="ECO:0000256" key="1">
    <source>
        <dbReference type="ARBA" id="ARBA00008023"/>
    </source>
</evidence>
<sequence length="203" mass="22201">MLTLTLVTGNRHKISELNAILGSSATLNSIDLDLPEIQGSVEEITREKCRVAAEKISGPVLVEDSALEMHALNRMPGPYVKAFVDSVGNEGLYKMVAAFEDKTAEAVCTIGYSSGPGAEPILFQGRLLGRIVPPRGISSFGWEPIFEHGGETLAEMDVEKKNGLSHRFHAAQKLSEWLKQNKRIVQSRRPSSVFASTELPRIT</sequence>
<protein>
    <recommendedName>
        <fullName evidence="13">Inosine triphosphate pyrophosphatase</fullName>
        <shortName evidence="13">ITPase</shortName>
        <shortName evidence="13">Inosine triphosphatase</shortName>
        <ecNumber evidence="13">3.6.1.66</ecNumber>
    </recommendedName>
    <alternativeName>
        <fullName evidence="13">Non-canonical purine NTP pyrophosphatase</fullName>
    </alternativeName>
    <alternativeName>
        <fullName evidence="13">Non-standard purine NTP pyrophosphatase</fullName>
    </alternativeName>
    <alternativeName>
        <fullName evidence="13">Nucleoside-triphosphate diphosphatase</fullName>
    </alternativeName>
    <alternativeName>
        <fullName evidence="13">Nucleoside-triphosphate pyrophosphatase</fullName>
        <shortName evidence="13">NTPase</shortName>
    </alternativeName>
    <alternativeName>
        <fullName evidence="13">XTP/dITP diphosphatase</fullName>
    </alternativeName>
</protein>
<dbReference type="VEuPathDB" id="FungiDB:BO82DRAFT_373926"/>
<dbReference type="GO" id="GO:0036222">
    <property type="term" value="F:XTP diphosphatase activity"/>
    <property type="evidence" value="ECO:0007669"/>
    <property type="project" value="UniProtKB-UniRule"/>
</dbReference>
<keyword evidence="3 13" id="KW-0479">Metal-binding</keyword>
<dbReference type="GO" id="GO:0000166">
    <property type="term" value="F:nucleotide binding"/>
    <property type="evidence" value="ECO:0007669"/>
    <property type="project" value="UniProtKB-KW"/>
</dbReference>
<keyword evidence="5 13" id="KW-0378">Hydrolase</keyword>
<comment type="catalytic activity">
    <reaction evidence="10">
        <text>ITP + H2O = IMP + diphosphate + H(+)</text>
        <dbReference type="Rhea" id="RHEA:29399"/>
        <dbReference type="ChEBI" id="CHEBI:15377"/>
        <dbReference type="ChEBI" id="CHEBI:15378"/>
        <dbReference type="ChEBI" id="CHEBI:33019"/>
        <dbReference type="ChEBI" id="CHEBI:58053"/>
        <dbReference type="ChEBI" id="CHEBI:61402"/>
        <dbReference type="EC" id="3.6.1.66"/>
    </reaction>
    <physiologicalReaction direction="left-to-right" evidence="10">
        <dbReference type="Rhea" id="RHEA:29400"/>
    </physiologicalReaction>
</comment>
<dbReference type="PANTHER" id="PTHR11067">
    <property type="entry name" value="INOSINE TRIPHOSPHATE PYROPHOSPHATASE/HAM1 PROTEIN"/>
    <property type="match status" value="1"/>
</dbReference>
<keyword evidence="6 13" id="KW-0460">Magnesium</keyword>
<dbReference type="CDD" id="cd00515">
    <property type="entry name" value="HAM1"/>
    <property type="match status" value="1"/>
</dbReference>
<dbReference type="SUPFAM" id="SSF52972">
    <property type="entry name" value="ITPase-like"/>
    <property type="match status" value="1"/>
</dbReference>
<feature type="binding site" evidence="13">
    <location>
        <begin position="140"/>
        <end position="143"/>
    </location>
    <ligand>
        <name>ITP</name>
        <dbReference type="ChEBI" id="CHEBI:61402"/>
    </ligand>
</feature>
<dbReference type="OrthoDB" id="6288734at2759"/>
<dbReference type="GO" id="GO:0005634">
    <property type="term" value="C:nucleus"/>
    <property type="evidence" value="ECO:0007669"/>
    <property type="project" value="UniProtKB-SubCell"/>
</dbReference>
<evidence type="ECO:0000256" key="7">
    <source>
        <dbReference type="ARBA" id="ARBA00023080"/>
    </source>
</evidence>
<dbReference type="HAMAP" id="MF_03148">
    <property type="entry name" value="HAM1_NTPase"/>
    <property type="match status" value="1"/>
</dbReference>
<feature type="binding site" evidence="13">
    <location>
        <position position="48"/>
    </location>
    <ligand>
        <name>ITP</name>
        <dbReference type="ChEBI" id="CHEBI:61402"/>
    </ligand>
</feature>
<dbReference type="InterPro" id="IPR002637">
    <property type="entry name" value="RdgB/HAM1"/>
</dbReference>
<dbReference type="GO" id="GO:0046872">
    <property type="term" value="F:metal ion binding"/>
    <property type="evidence" value="ECO:0007669"/>
    <property type="project" value="UniProtKB-KW"/>
</dbReference>
<dbReference type="GO" id="GO:0035870">
    <property type="term" value="F:dITP diphosphatase activity"/>
    <property type="evidence" value="ECO:0007669"/>
    <property type="project" value="UniProtKB-UniRule"/>
</dbReference>
<evidence type="ECO:0000256" key="3">
    <source>
        <dbReference type="ARBA" id="ARBA00022723"/>
    </source>
</evidence>
<evidence type="ECO:0000256" key="2">
    <source>
        <dbReference type="ARBA" id="ARBA00022490"/>
    </source>
</evidence>
<dbReference type="AlphaFoldDB" id="A0A319CG71"/>
<comment type="function">
    <text evidence="9">Pyrophosphatase that hydrolyzes the non-canonical purine nucleotides inosine triphosphate (ITP), deoxyinosine triphosphate (dITP) as well as 2'-deoxy-N-6-hydroxylaminopurine triphosphate (dHAPTP) and xanthosine 5'-triphosphate (XTP) to their respective monophosphate derivatives. The enzyme does not distinguish between the deoxy- and ribose forms. Probably excludes non-canonical purines from RNA and DNA precursor pools, thus preventing their incorporation into RNA and DNA and avoiding chromosomal lesions.</text>
</comment>
<feature type="binding site" evidence="13">
    <location>
        <begin position="166"/>
        <end position="167"/>
    </location>
    <ligand>
        <name>ITP</name>
        <dbReference type="ChEBI" id="CHEBI:61402"/>
    </ligand>
</feature>
<evidence type="ECO:0000256" key="13">
    <source>
        <dbReference type="HAMAP-Rule" id="MF_03148"/>
    </source>
</evidence>
<evidence type="ECO:0000256" key="10">
    <source>
        <dbReference type="ARBA" id="ARBA00093218"/>
    </source>
</evidence>
<dbReference type="InterPro" id="IPR027502">
    <property type="entry name" value="ITPase"/>
</dbReference>
<dbReference type="GeneID" id="37140134"/>
<dbReference type="PANTHER" id="PTHR11067:SF9">
    <property type="entry name" value="INOSINE TRIPHOSPHATE PYROPHOSPHATASE"/>
    <property type="match status" value="1"/>
</dbReference>
<evidence type="ECO:0000313" key="15">
    <source>
        <dbReference type="Proteomes" id="UP000248340"/>
    </source>
</evidence>
<dbReference type="GO" id="GO:0009204">
    <property type="term" value="P:deoxyribonucleoside triphosphate catabolic process"/>
    <property type="evidence" value="ECO:0007669"/>
    <property type="project" value="UniProtKB-UniRule"/>
</dbReference>
<dbReference type="GO" id="GO:0005737">
    <property type="term" value="C:cytoplasm"/>
    <property type="evidence" value="ECO:0007669"/>
    <property type="project" value="UniProtKB-SubCell"/>
</dbReference>
<feature type="binding site" evidence="13">
    <location>
        <position position="161"/>
    </location>
    <ligand>
        <name>ITP</name>
        <dbReference type="ChEBI" id="CHEBI:61402"/>
    </ligand>
</feature>
<reference evidence="14 15" key="1">
    <citation type="submission" date="2016-12" db="EMBL/GenBank/DDBJ databases">
        <title>The genomes of Aspergillus section Nigri reveals drivers in fungal speciation.</title>
        <authorList>
            <consortium name="DOE Joint Genome Institute"/>
            <person name="Vesth T.C."/>
            <person name="Nybo J."/>
            <person name="Theobald S."/>
            <person name="Brandl J."/>
            <person name="Frisvad J.C."/>
            <person name="Nielsen K.F."/>
            <person name="Lyhne E.K."/>
            <person name="Kogle M.E."/>
            <person name="Kuo A."/>
            <person name="Riley R."/>
            <person name="Clum A."/>
            <person name="Nolan M."/>
            <person name="Lipzen A."/>
            <person name="Salamov A."/>
            <person name="Henrissat B."/>
            <person name="Wiebenga A."/>
            <person name="De Vries R.P."/>
            <person name="Grigoriev I.V."/>
            <person name="Mortensen U.H."/>
            <person name="Andersen M.R."/>
            <person name="Baker S.E."/>
        </authorList>
    </citation>
    <scope>NUCLEOTIDE SEQUENCE [LARGE SCALE GENOMIC DNA]</scope>
    <source>
        <strain evidence="14 15">CBS 121591</strain>
    </source>
</reference>
<dbReference type="FunFam" id="3.90.950.10:FF:000003">
    <property type="entry name" value="Inosine triphosphate pyrophosphatase"/>
    <property type="match status" value="1"/>
</dbReference>
<comment type="subunit">
    <text evidence="13">Homodimer.</text>
</comment>
<dbReference type="STRING" id="1448315.A0A319CG71"/>
<keyword evidence="4 13" id="KW-0547">Nucleotide-binding</keyword>
<feature type="binding site" evidence="13">
    <location>
        <position position="64"/>
    </location>
    <ligand>
        <name>Mg(2+)</name>
        <dbReference type="ChEBI" id="CHEBI:18420"/>
    </ligand>
</feature>
<dbReference type="Gene3D" id="3.90.950.10">
    <property type="match status" value="1"/>
</dbReference>
<feature type="binding site" evidence="13">
    <location>
        <begin position="8"/>
        <end position="13"/>
    </location>
    <ligand>
        <name>ITP</name>
        <dbReference type="ChEBI" id="CHEBI:61402"/>
    </ligand>
</feature>
<keyword evidence="8 13" id="KW-0464">Manganese</keyword>
<evidence type="ECO:0000313" key="14">
    <source>
        <dbReference type="EMBL" id="PYH82731.1"/>
    </source>
</evidence>
<comment type="catalytic activity">
    <reaction evidence="13">
        <text>XTP + H2O = XMP + diphosphate + H(+)</text>
        <dbReference type="Rhea" id="RHEA:28610"/>
        <dbReference type="ChEBI" id="CHEBI:15377"/>
        <dbReference type="ChEBI" id="CHEBI:15378"/>
        <dbReference type="ChEBI" id="CHEBI:33019"/>
        <dbReference type="ChEBI" id="CHEBI:57464"/>
        <dbReference type="ChEBI" id="CHEBI:61314"/>
        <dbReference type="EC" id="3.6.1.66"/>
    </reaction>
</comment>
<comment type="catalytic activity">
    <reaction evidence="11">
        <text>dITP + H2O = dIMP + diphosphate + H(+)</text>
        <dbReference type="Rhea" id="RHEA:28342"/>
        <dbReference type="ChEBI" id="CHEBI:15377"/>
        <dbReference type="ChEBI" id="CHEBI:15378"/>
        <dbReference type="ChEBI" id="CHEBI:33019"/>
        <dbReference type="ChEBI" id="CHEBI:61194"/>
        <dbReference type="ChEBI" id="CHEBI:61382"/>
        <dbReference type="EC" id="3.6.1.66"/>
    </reaction>
    <physiologicalReaction direction="left-to-right" evidence="11">
        <dbReference type="Rhea" id="RHEA:28343"/>
    </physiologicalReaction>
</comment>
<dbReference type="EMBL" id="KZ821694">
    <property type="protein sequence ID" value="PYH82731.1"/>
    <property type="molecule type" value="Genomic_DNA"/>
</dbReference>
<proteinExistence type="inferred from homology"/>
<evidence type="ECO:0000256" key="11">
    <source>
        <dbReference type="ARBA" id="ARBA00093255"/>
    </source>
</evidence>
<feature type="binding site" evidence="13">
    <location>
        <position position="36"/>
    </location>
    <ligand>
        <name>Mg(2+)</name>
        <dbReference type="ChEBI" id="CHEBI:18420"/>
    </ligand>
</feature>